<dbReference type="InterPro" id="IPR018609">
    <property type="entry name" value="Bud13"/>
</dbReference>
<accession>A0A8S3YCE4</accession>
<dbReference type="Proteomes" id="UP000678393">
    <property type="component" value="Unassembled WGS sequence"/>
</dbReference>
<dbReference type="Pfam" id="PF09736">
    <property type="entry name" value="Bud13"/>
    <property type="match status" value="1"/>
</dbReference>
<gene>
    <name evidence="4" type="ORF">CUNI_LOCUS517</name>
</gene>
<evidence type="ECO:0000256" key="2">
    <source>
        <dbReference type="ARBA" id="ARBA00014454"/>
    </source>
</evidence>
<protein>
    <recommendedName>
        <fullName evidence="2">BUD13 homolog</fullName>
    </recommendedName>
</protein>
<dbReference type="InterPro" id="IPR051112">
    <property type="entry name" value="CWC26_splicing_factor"/>
</dbReference>
<evidence type="ECO:0000256" key="1">
    <source>
        <dbReference type="ARBA" id="ARBA00011069"/>
    </source>
</evidence>
<reference evidence="4" key="1">
    <citation type="submission" date="2021-04" db="EMBL/GenBank/DDBJ databases">
        <authorList>
            <consortium name="Molecular Ecology Group"/>
        </authorList>
    </citation>
    <scope>NUCLEOTIDE SEQUENCE</scope>
</reference>
<comment type="caution">
    <text evidence="4">The sequence shown here is derived from an EMBL/GenBank/DDBJ whole genome shotgun (WGS) entry which is preliminary data.</text>
</comment>
<dbReference type="GO" id="GO:0000398">
    <property type="term" value="P:mRNA splicing, via spliceosome"/>
    <property type="evidence" value="ECO:0007669"/>
    <property type="project" value="TreeGrafter"/>
</dbReference>
<comment type="similarity">
    <text evidence="1">Belongs to the CWC26 family.</text>
</comment>
<sequence length="109" mass="13142">MKHPSLWLVLKMTRIWMRCSDRRKDWKTPMLDFIRKKKEKEDKKTGKKKKNELPKYKGPLPPPNRFNIQPGYRWDGVDRSNGFEKKIFASQANKKAIQEIAYKWSTEDM</sequence>
<feature type="region of interest" description="Disordered" evidence="3">
    <location>
        <begin position="37"/>
        <end position="67"/>
    </location>
</feature>
<dbReference type="PANTHER" id="PTHR31809">
    <property type="entry name" value="BUD13 HOMOLOG"/>
    <property type="match status" value="1"/>
</dbReference>
<proteinExistence type="inferred from homology"/>
<dbReference type="OrthoDB" id="6022at2759"/>
<evidence type="ECO:0000256" key="3">
    <source>
        <dbReference type="SAM" id="MobiDB-lite"/>
    </source>
</evidence>
<organism evidence="4 5">
    <name type="scientific">Candidula unifasciata</name>
    <dbReference type="NCBI Taxonomy" id="100452"/>
    <lineage>
        <taxon>Eukaryota</taxon>
        <taxon>Metazoa</taxon>
        <taxon>Spiralia</taxon>
        <taxon>Lophotrochozoa</taxon>
        <taxon>Mollusca</taxon>
        <taxon>Gastropoda</taxon>
        <taxon>Heterobranchia</taxon>
        <taxon>Euthyneura</taxon>
        <taxon>Panpulmonata</taxon>
        <taxon>Eupulmonata</taxon>
        <taxon>Stylommatophora</taxon>
        <taxon>Helicina</taxon>
        <taxon>Helicoidea</taxon>
        <taxon>Geomitridae</taxon>
        <taxon>Candidula</taxon>
    </lineage>
</organism>
<evidence type="ECO:0000313" key="4">
    <source>
        <dbReference type="EMBL" id="CAG5114959.1"/>
    </source>
</evidence>
<name>A0A8S3YCE4_9EUPU</name>
<dbReference type="EMBL" id="CAJHNH020000058">
    <property type="protein sequence ID" value="CAG5114959.1"/>
    <property type="molecule type" value="Genomic_DNA"/>
</dbReference>
<dbReference type="GO" id="GO:0003723">
    <property type="term" value="F:RNA binding"/>
    <property type="evidence" value="ECO:0007669"/>
    <property type="project" value="TreeGrafter"/>
</dbReference>
<dbReference type="AlphaFoldDB" id="A0A8S3YCE4"/>
<evidence type="ECO:0000313" key="5">
    <source>
        <dbReference type="Proteomes" id="UP000678393"/>
    </source>
</evidence>
<dbReference type="GO" id="GO:0070274">
    <property type="term" value="C:RES complex"/>
    <property type="evidence" value="ECO:0007669"/>
    <property type="project" value="TreeGrafter"/>
</dbReference>
<keyword evidence="5" id="KW-1185">Reference proteome</keyword>
<dbReference type="PANTHER" id="PTHR31809:SF0">
    <property type="entry name" value="BUD13 HOMOLOG"/>
    <property type="match status" value="1"/>
</dbReference>
<dbReference type="GO" id="GO:0005684">
    <property type="term" value="C:U2-type spliceosomal complex"/>
    <property type="evidence" value="ECO:0007669"/>
    <property type="project" value="TreeGrafter"/>
</dbReference>